<evidence type="ECO:0000256" key="5">
    <source>
        <dbReference type="SAM" id="MobiDB-lite"/>
    </source>
</evidence>
<evidence type="ECO:0000256" key="3">
    <source>
        <dbReference type="ARBA" id="ARBA00022989"/>
    </source>
</evidence>
<keyword evidence="8" id="KW-1185">Reference proteome</keyword>
<feature type="transmembrane region" description="Helical" evidence="6">
    <location>
        <begin position="138"/>
        <end position="162"/>
    </location>
</feature>
<reference evidence="7 8" key="1">
    <citation type="journal article" date="2018" name="Nat. Ecol. Evol.">
        <title>Pezizomycetes genomes reveal the molecular basis of ectomycorrhizal truffle lifestyle.</title>
        <authorList>
            <person name="Murat C."/>
            <person name="Payen T."/>
            <person name="Noel B."/>
            <person name="Kuo A."/>
            <person name="Morin E."/>
            <person name="Chen J."/>
            <person name="Kohler A."/>
            <person name="Krizsan K."/>
            <person name="Balestrini R."/>
            <person name="Da Silva C."/>
            <person name="Montanini B."/>
            <person name="Hainaut M."/>
            <person name="Levati E."/>
            <person name="Barry K.W."/>
            <person name="Belfiori B."/>
            <person name="Cichocki N."/>
            <person name="Clum A."/>
            <person name="Dockter R.B."/>
            <person name="Fauchery L."/>
            <person name="Guy J."/>
            <person name="Iotti M."/>
            <person name="Le Tacon F."/>
            <person name="Lindquist E.A."/>
            <person name="Lipzen A."/>
            <person name="Malagnac F."/>
            <person name="Mello A."/>
            <person name="Molinier V."/>
            <person name="Miyauchi S."/>
            <person name="Poulain J."/>
            <person name="Riccioni C."/>
            <person name="Rubini A."/>
            <person name="Sitrit Y."/>
            <person name="Splivallo R."/>
            <person name="Traeger S."/>
            <person name="Wang M."/>
            <person name="Zifcakova L."/>
            <person name="Wipf D."/>
            <person name="Zambonelli A."/>
            <person name="Paolocci F."/>
            <person name="Nowrousian M."/>
            <person name="Ottonello S."/>
            <person name="Baldrian P."/>
            <person name="Spatafora J.W."/>
            <person name="Henrissat B."/>
            <person name="Nagy L.G."/>
            <person name="Aury J.M."/>
            <person name="Wincker P."/>
            <person name="Grigoriev I.V."/>
            <person name="Bonfante P."/>
            <person name="Martin F.M."/>
        </authorList>
    </citation>
    <scope>NUCLEOTIDE SEQUENCE [LARGE SCALE GENOMIC DNA]</scope>
    <source>
        <strain evidence="7 8">ATCC MYA-4762</strain>
    </source>
</reference>
<dbReference type="FunCoup" id="A0A3N4LFQ6">
    <property type="interactions" value="26"/>
</dbReference>
<proteinExistence type="predicted"/>
<name>A0A3N4LFQ6_9PEZI</name>
<feature type="transmembrane region" description="Helical" evidence="6">
    <location>
        <begin position="225"/>
        <end position="243"/>
    </location>
</feature>
<feature type="transmembrane region" description="Helical" evidence="6">
    <location>
        <begin position="174"/>
        <end position="198"/>
    </location>
</feature>
<keyword evidence="4 6" id="KW-0472">Membrane</keyword>
<dbReference type="PANTHER" id="PTHR31465:SF7">
    <property type="entry name" value="SPHINGOID LONG-CHAIN BASE TRANSPORTER RSB1"/>
    <property type="match status" value="1"/>
</dbReference>
<keyword evidence="3 6" id="KW-1133">Transmembrane helix</keyword>
<dbReference type="PANTHER" id="PTHR31465">
    <property type="entry name" value="PROTEIN RTA1-RELATED"/>
    <property type="match status" value="1"/>
</dbReference>
<keyword evidence="2 6" id="KW-0812">Transmembrane</keyword>
<protein>
    <submittedName>
        <fullName evidence="7">RTA1-domain-containing protein</fullName>
    </submittedName>
</protein>
<evidence type="ECO:0000313" key="7">
    <source>
        <dbReference type="EMBL" id="RPB20538.1"/>
    </source>
</evidence>
<comment type="subcellular location">
    <subcellularLocation>
        <location evidence="1">Membrane</location>
        <topology evidence="1">Multi-pass membrane protein</topology>
    </subcellularLocation>
</comment>
<feature type="transmembrane region" description="Helical" evidence="6">
    <location>
        <begin position="35"/>
        <end position="54"/>
    </location>
</feature>
<dbReference type="EMBL" id="ML121570">
    <property type="protein sequence ID" value="RPB20538.1"/>
    <property type="molecule type" value="Genomic_DNA"/>
</dbReference>
<dbReference type="InParanoid" id="A0A3N4LFQ6"/>
<evidence type="ECO:0000313" key="8">
    <source>
        <dbReference type="Proteomes" id="UP000267821"/>
    </source>
</evidence>
<dbReference type="OrthoDB" id="4521223at2759"/>
<dbReference type="GO" id="GO:0005886">
    <property type="term" value="C:plasma membrane"/>
    <property type="evidence" value="ECO:0007669"/>
    <property type="project" value="TreeGrafter"/>
</dbReference>
<gene>
    <name evidence="7" type="ORF">L211DRAFT_841626</name>
</gene>
<dbReference type="Pfam" id="PF04479">
    <property type="entry name" value="RTA1"/>
    <property type="match status" value="1"/>
</dbReference>
<evidence type="ECO:0000256" key="1">
    <source>
        <dbReference type="ARBA" id="ARBA00004141"/>
    </source>
</evidence>
<dbReference type="STRING" id="1051890.A0A3N4LFQ6"/>
<dbReference type="GO" id="GO:0000324">
    <property type="term" value="C:fungal-type vacuole"/>
    <property type="evidence" value="ECO:0007669"/>
    <property type="project" value="TreeGrafter"/>
</dbReference>
<feature type="transmembrane region" description="Helical" evidence="6">
    <location>
        <begin position="263"/>
        <end position="281"/>
    </location>
</feature>
<feature type="region of interest" description="Disordered" evidence="5">
    <location>
        <begin position="301"/>
        <end position="322"/>
    </location>
</feature>
<feature type="compositionally biased region" description="Basic and acidic residues" evidence="5">
    <location>
        <begin position="303"/>
        <end position="322"/>
    </location>
</feature>
<feature type="transmembrane region" description="Helical" evidence="6">
    <location>
        <begin position="95"/>
        <end position="117"/>
    </location>
</feature>
<dbReference type="InterPro" id="IPR007568">
    <property type="entry name" value="RTA1"/>
</dbReference>
<organism evidence="7 8">
    <name type="scientific">Terfezia boudieri ATCC MYA-4762</name>
    <dbReference type="NCBI Taxonomy" id="1051890"/>
    <lineage>
        <taxon>Eukaryota</taxon>
        <taxon>Fungi</taxon>
        <taxon>Dikarya</taxon>
        <taxon>Ascomycota</taxon>
        <taxon>Pezizomycotina</taxon>
        <taxon>Pezizomycetes</taxon>
        <taxon>Pezizales</taxon>
        <taxon>Pezizaceae</taxon>
        <taxon>Terfezia</taxon>
    </lineage>
</organism>
<evidence type="ECO:0000256" key="4">
    <source>
        <dbReference type="ARBA" id="ARBA00023136"/>
    </source>
</evidence>
<feature type="transmembrane region" description="Helical" evidence="6">
    <location>
        <begin position="61"/>
        <end position="83"/>
    </location>
</feature>
<sequence length="322" mass="35151">MDSSLSPYNSTSPCFGLTVEECMFNNSPWEYRPSLALNSLLVGIFGASLAAHFIQGICWKTWGFFIAMVLGNVCEVIGYIGRIMAYNDIEGQNPFLIQICCLTFAPAFFAAGIYLCLSRIVIVFGADISRIPPKWYTYIFVACDFFSLVLQGAGGGIASTAASANKSPQPGTNVMLAGLGFQVFTLVIFIILCAEYAWRVMQRVKSGGQLDPVHAKLRQSKRFRGFLAALAISTICILIRSIFRVVEMAEGWSGALMANQTLFFVLEGVMVAVAVIILNLFHPGWCFAEGYSVSKNTSIKSDPTYDRGSEVEQEPAAHDDGA</sequence>
<evidence type="ECO:0000256" key="2">
    <source>
        <dbReference type="ARBA" id="ARBA00022692"/>
    </source>
</evidence>
<dbReference type="Proteomes" id="UP000267821">
    <property type="component" value="Unassembled WGS sequence"/>
</dbReference>
<accession>A0A3N4LFQ6</accession>
<evidence type="ECO:0000256" key="6">
    <source>
        <dbReference type="SAM" id="Phobius"/>
    </source>
</evidence>
<dbReference type="AlphaFoldDB" id="A0A3N4LFQ6"/>